<evidence type="ECO:0000256" key="7">
    <source>
        <dbReference type="ARBA" id="ARBA00023136"/>
    </source>
</evidence>
<keyword evidence="3" id="KW-0645">Protease</keyword>
<evidence type="ECO:0000256" key="6">
    <source>
        <dbReference type="ARBA" id="ARBA00022989"/>
    </source>
</evidence>
<dbReference type="GO" id="GO:0006508">
    <property type="term" value="P:proteolysis"/>
    <property type="evidence" value="ECO:0007669"/>
    <property type="project" value="UniProtKB-KW"/>
</dbReference>
<dbReference type="Pfam" id="PF01694">
    <property type="entry name" value="Rhomboid"/>
    <property type="match status" value="1"/>
</dbReference>
<evidence type="ECO:0000256" key="3">
    <source>
        <dbReference type="ARBA" id="ARBA00022670"/>
    </source>
</evidence>
<keyword evidence="5" id="KW-0378">Hydrolase</keyword>
<dbReference type="PANTHER" id="PTHR43066:SF1">
    <property type="entry name" value="RHOMBOID PROTEIN 2"/>
    <property type="match status" value="1"/>
</dbReference>
<dbReference type="InterPro" id="IPR022764">
    <property type="entry name" value="Peptidase_S54_rhomboid_dom"/>
</dbReference>
<protein>
    <recommendedName>
        <fullName evidence="9">Peptidase S54 rhomboid domain-containing protein</fullName>
    </recommendedName>
</protein>
<organism evidence="10 11">
    <name type="scientific">Laodelphax striatellus</name>
    <name type="common">Small brown planthopper</name>
    <name type="synonym">Delphax striatella</name>
    <dbReference type="NCBI Taxonomy" id="195883"/>
    <lineage>
        <taxon>Eukaryota</taxon>
        <taxon>Metazoa</taxon>
        <taxon>Ecdysozoa</taxon>
        <taxon>Arthropoda</taxon>
        <taxon>Hexapoda</taxon>
        <taxon>Insecta</taxon>
        <taxon>Pterygota</taxon>
        <taxon>Neoptera</taxon>
        <taxon>Paraneoptera</taxon>
        <taxon>Hemiptera</taxon>
        <taxon>Auchenorrhyncha</taxon>
        <taxon>Fulgoroidea</taxon>
        <taxon>Delphacidae</taxon>
        <taxon>Criomorphinae</taxon>
        <taxon>Laodelphax</taxon>
    </lineage>
</organism>
<comment type="caution">
    <text evidence="10">The sequence shown here is derived from an EMBL/GenBank/DDBJ whole genome shotgun (WGS) entry which is preliminary data.</text>
</comment>
<keyword evidence="7 8" id="KW-0472">Membrane</keyword>
<dbReference type="SUPFAM" id="SSF144091">
    <property type="entry name" value="Rhomboid-like"/>
    <property type="match status" value="1"/>
</dbReference>
<evidence type="ECO:0000256" key="4">
    <source>
        <dbReference type="ARBA" id="ARBA00022692"/>
    </source>
</evidence>
<dbReference type="Gene3D" id="1.20.1540.10">
    <property type="entry name" value="Rhomboid-like"/>
    <property type="match status" value="1"/>
</dbReference>
<proteinExistence type="inferred from homology"/>
<dbReference type="GO" id="GO:0016020">
    <property type="term" value="C:membrane"/>
    <property type="evidence" value="ECO:0007669"/>
    <property type="project" value="UniProtKB-SubCell"/>
</dbReference>
<evidence type="ECO:0000313" key="11">
    <source>
        <dbReference type="Proteomes" id="UP000291343"/>
    </source>
</evidence>
<feature type="domain" description="Peptidase S54 rhomboid" evidence="9">
    <location>
        <begin position="70"/>
        <end position="215"/>
    </location>
</feature>
<reference evidence="10 11" key="1">
    <citation type="journal article" date="2017" name="Gigascience">
        <title>Genome sequence of the small brown planthopper, Laodelphax striatellus.</title>
        <authorList>
            <person name="Zhu J."/>
            <person name="Jiang F."/>
            <person name="Wang X."/>
            <person name="Yang P."/>
            <person name="Bao Y."/>
            <person name="Zhao W."/>
            <person name="Wang W."/>
            <person name="Lu H."/>
            <person name="Wang Q."/>
            <person name="Cui N."/>
            <person name="Li J."/>
            <person name="Chen X."/>
            <person name="Luo L."/>
            <person name="Yu J."/>
            <person name="Kang L."/>
            <person name="Cui F."/>
        </authorList>
    </citation>
    <scope>NUCLEOTIDE SEQUENCE [LARGE SCALE GENOMIC DNA]</scope>
    <source>
        <strain evidence="10">Lst14</strain>
    </source>
</reference>
<evidence type="ECO:0000259" key="9">
    <source>
        <dbReference type="Pfam" id="PF01694"/>
    </source>
</evidence>
<evidence type="ECO:0000256" key="2">
    <source>
        <dbReference type="ARBA" id="ARBA00009045"/>
    </source>
</evidence>
<keyword evidence="6 8" id="KW-1133">Transmembrane helix</keyword>
<evidence type="ECO:0000313" key="10">
    <source>
        <dbReference type="EMBL" id="RZF37352.1"/>
    </source>
</evidence>
<comment type="similarity">
    <text evidence="2">Belongs to the peptidase S54 family.</text>
</comment>
<accession>A0A482WVP0</accession>
<dbReference type="AlphaFoldDB" id="A0A482WVP0"/>
<dbReference type="InParanoid" id="A0A482WVP0"/>
<dbReference type="EMBL" id="QKKF02024659">
    <property type="protein sequence ID" value="RZF37352.1"/>
    <property type="molecule type" value="Genomic_DNA"/>
</dbReference>
<evidence type="ECO:0000256" key="1">
    <source>
        <dbReference type="ARBA" id="ARBA00004141"/>
    </source>
</evidence>
<keyword evidence="4 8" id="KW-0812">Transmembrane</keyword>
<name>A0A482WVP0_LAOST</name>
<dbReference type="FunFam" id="1.20.1540.10:FF:000008">
    <property type="entry name" value="RHOMBOID-like protein 13"/>
    <property type="match status" value="1"/>
</dbReference>
<sequence length="246" mass="27254">MSDNRSRTGTLGLGVLLIFLDITKFGLNEIPPVTLTAILGQVLLFLGAFGVPWDKWDVCLSGDKVWNGLEFQRLALSLLEHADDMHLYFNMGFLLIKGSVLERKYRSANFSILIAVLALTTSVIHVGLAILVSHLLNDNSVMTCCAIGFSGVLFALKVVTTQESEPKYFQIDGFWVNLRYMPWVELIAIHVTVPKASFMGHLAGVLAGVLYTKTIVGSILDAAIQRVTGRSVEHDIYYYNILDDDE</sequence>
<dbReference type="OrthoDB" id="10257275at2759"/>
<dbReference type="GO" id="GO:0004252">
    <property type="term" value="F:serine-type endopeptidase activity"/>
    <property type="evidence" value="ECO:0007669"/>
    <property type="project" value="InterPro"/>
</dbReference>
<feature type="transmembrane region" description="Helical" evidence="8">
    <location>
        <begin position="112"/>
        <end position="134"/>
    </location>
</feature>
<dbReference type="Proteomes" id="UP000291343">
    <property type="component" value="Unassembled WGS sequence"/>
</dbReference>
<comment type="subcellular location">
    <subcellularLocation>
        <location evidence="1">Membrane</location>
        <topology evidence="1">Multi-pass membrane protein</topology>
    </subcellularLocation>
</comment>
<dbReference type="STRING" id="195883.A0A482WVP0"/>
<evidence type="ECO:0000256" key="8">
    <source>
        <dbReference type="SAM" id="Phobius"/>
    </source>
</evidence>
<gene>
    <name evidence="10" type="ORF">LSTR_LSTR010447</name>
</gene>
<dbReference type="PANTHER" id="PTHR43066">
    <property type="entry name" value="RHOMBOID-RELATED PROTEIN"/>
    <property type="match status" value="1"/>
</dbReference>
<dbReference type="InterPro" id="IPR035952">
    <property type="entry name" value="Rhomboid-like_sf"/>
</dbReference>
<evidence type="ECO:0000256" key="5">
    <source>
        <dbReference type="ARBA" id="ARBA00022801"/>
    </source>
</evidence>
<keyword evidence="11" id="KW-1185">Reference proteome</keyword>